<dbReference type="AlphaFoldDB" id="A0A0W8FXG3"/>
<dbReference type="PANTHER" id="PTHR10357:SF179">
    <property type="entry name" value="NEUTRAL AND BASIC AMINO ACID TRANSPORT PROTEIN RBAT"/>
    <property type="match status" value="1"/>
</dbReference>
<dbReference type="InterPro" id="IPR032091">
    <property type="entry name" value="Malt_amylase-like_C"/>
</dbReference>
<accession>A0A0W8FXG3</accession>
<organism evidence="3">
    <name type="scientific">hydrocarbon metagenome</name>
    <dbReference type="NCBI Taxonomy" id="938273"/>
    <lineage>
        <taxon>unclassified sequences</taxon>
        <taxon>metagenomes</taxon>
        <taxon>ecological metagenomes</taxon>
    </lineage>
</organism>
<dbReference type="PANTHER" id="PTHR10357">
    <property type="entry name" value="ALPHA-AMYLASE FAMILY MEMBER"/>
    <property type="match status" value="1"/>
</dbReference>
<dbReference type="GO" id="GO:0009313">
    <property type="term" value="P:oligosaccharide catabolic process"/>
    <property type="evidence" value="ECO:0007669"/>
    <property type="project" value="TreeGrafter"/>
</dbReference>
<evidence type="ECO:0000313" key="3">
    <source>
        <dbReference type="EMBL" id="KUG25540.1"/>
    </source>
</evidence>
<dbReference type="SUPFAM" id="SSF51011">
    <property type="entry name" value="Glycosyl hydrolase domain"/>
    <property type="match status" value="1"/>
</dbReference>
<dbReference type="SUPFAM" id="SSF51445">
    <property type="entry name" value="(Trans)glycosidases"/>
    <property type="match status" value="1"/>
</dbReference>
<dbReference type="NCBIfam" id="TIGR04183">
    <property type="entry name" value="Por_Secre_tail"/>
    <property type="match status" value="1"/>
</dbReference>
<dbReference type="GO" id="GO:0004556">
    <property type="term" value="F:alpha-amylase activity"/>
    <property type="evidence" value="ECO:0007669"/>
    <property type="project" value="TreeGrafter"/>
</dbReference>
<reference evidence="3" key="1">
    <citation type="journal article" date="2015" name="Proc. Natl. Acad. Sci. U.S.A.">
        <title>Networks of energetic and metabolic interactions define dynamics in microbial communities.</title>
        <authorList>
            <person name="Embree M."/>
            <person name="Liu J.K."/>
            <person name="Al-Bassam M.M."/>
            <person name="Zengler K."/>
        </authorList>
    </citation>
    <scope>NUCLEOTIDE SEQUENCE</scope>
</reference>
<name>A0A0W8FXG3_9ZZZZ</name>
<sequence>MSFAWGLYGFGSGVFTQIINGIVYPANIINSYLRAELNNFSAEHYRLYFTSNHDENSWYGTVFERFGDAAENFVAITLTMNGMPLIYSGQEAGLNKRLKFFDKDFILWNEHPYFEVYKTLLNLKRENSALWNGVNGSEAVRVLTNNNPAIFAFVRQKDDDKIFALFNITDTLQNVIPVGELYKGKYVDVFSGDTVSFSDVSEIELSSWGYKIFKQNSDITGINEQENIIVDYILEQNYPNPFNPTTKIRYSIPRSSHVSITVYDILGKHVETLVDNQHTSGVYEMEFDAKNLSSGIYFYRMISGNRIITNKLLLIR</sequence>
<evidence type="ECO:0000259" key="1">
    <source>
        <dbReference type="Pfam" id="PF16657"/>
    </source>
</evidence>
<dbReference type="InterPro" id="IPR017853">
    <property type="entry name" value="GH"/>
</dbReference>
<proteinExistence type="predicted"/>
<dbReference type="Gene3D" id="3.20.20.80">
    <property type="entry name" value="Glycosidases"/>
    <property type="match status" value="1"/>
</dbReference>
<gene>
    <name evidence="3" type="ORF">ASZ90_004638</name>
</gene>
<dbReference type="Pfam" id="PF18962">
    <property type="entry name" value="Por_Secre_tail"/>
    <property type="match status" value="1"/>
</dbReference>
<dbReference type="Pfam" id="PF16657">
    <property type="entry name" value="Malt_amylase_C"/>
    <property type="match status" value="1"/>
</dbReference>
<dbReference type="EMBL" id="LNQE01000658">
    <property type="protein sequence ID" value="KUG25540.1"/>
    <property type="molecule type" value="Genomic_DNA"/>
</dbReference>
<dbReference type="Gene3D" id="2.60.40.4070">
    <property type="match status" value="1"/>
</dbReference>
<dbReference type="Gene3D" id="2.60.40.1180">
    <property type="entry name" value="Golgi alpha-mannosidase II"/>
    <property type="match status" value="1"/>
</dbReference>
<dbReference type="InterPro" id="IPR013780">
    <property type="entry name" value="Glyco_hydro_b"/>
</dbReference>
<feature type="domain" description="Secretion system C-terminal sorting" evidence="2">
    <location>
        <begin position="238"/>
        <end position="312"/>
    </location>
</feature>
<dbReference type="InterPro" id="IPR026444">
    <property type="entry name" value="Secre_tail"/>
</dbReference>
<protein>
    <recommendedName>
        <fullName evidence="4">Secretion system C-terminal sorting domain-containing protein</fullName>
    </recommendedName>
</protein>
<evidence type="ECO:0008006" key="4">
    <source>
        <dbReference type="Google" id="ProtNLM"/>
    </source>
</evidence>
<comment type="caution">
    <text evidence="3">The sequence shown here is derived from an EMBL/GenBank/DDBJ whole genome shotgun (WGS) entry which is preliminary data.</text>
</comment>
<evidence type="ECO:0000259" key="2">
    <source>
        <dbReference type="Pfam" id="PF18962"/>
    </source>
</evidence>
<feature type="domain" description="Maltogenic amylase-like C-terminal" evidence="1">
    <location>
        <begin position="141"/>
        <end position="212"/>
    </location>
</feature>